<dbReference type="GO" id="GO:0019698">
    <property type="term" value="P:D-galacturonate catabolic process"/>
    <property type="evidence" value="ECO:0007669"/>
    <property type="project" value="TreeGrafter"/>
</dbReference>
<evidence type="ECO:0000256" key="2">
    <source>
        <dbReference type="ARBA" id="ARBA00005148"/>
    </source>
</evidence>
<dbReference type="EMBL" id="FOQU01000009">
    <property type="protein sequence ID" value="SFJ66328.1"/>
    <property type="molecule type" value="Genomic_DNA"/>
</dbReference>
<evidence type="ECO:0000256" key="3">
    <source>
        <dbReference type="ARBA" id="ARBA00008086"/>
    </source>
</evidence>
<comment type="catalytic activity">
    <reaction evidence="1 7">
        <text>5-dehydro-4-deoxy-D-glucuronate = 3-deoxy-D-glycero-2,5-hexodiulosonate</text>
        <dbReference type="Rhea" id="RHEA:23896"/>
        <dbReference type="ChEBI" id="CHEBI:17117"/>
        <dbReference type="ChEBI" id="CHEBI:29071"/>
        <dbReference type="EC" id="5.3.1.17"/>
    </reaction>
</comment>
<feature type="binding site" evidence="7">
    <location>
        <position position="196"/>
    </location>
    <ligand>
        <name>Zn(2+)</name>
        <dbReference type="ChEBI" id="CHEBI:29105"/>
    </ligand>
</feature>
<protein>
    <recommendedName>
        <fullName evidence="7">4-deoxy-L-threo-5-hexosulose-uronate ketol-isomerase</fullName>
        <ecNumber evidence="7">5.3.1.17</ecNumber>
    </recommendedName>
    <alternativeName>
        <fullName evidence="7">5-keto-4-deoxyuronate isomerase</fullName>
    </alternativeName>
    <alternativeName>
        <fullName evidence="7">DKI isomerase</fullName>
    </alternativeName>
</protein>
<accession>A0A1I3T5A6</accession>
<feature type="binding site" evidence="7">
    <location>
        <position position="198"/>
    </location>
    <ligand>
        <name>Zn(2+)</name>
        <dbReference type="ChEBI" id="CHEBI:29105"/>
    </ligand>
</feature>
<comment type="cofactor">
    <cofactor evidence="7">
        <name>Zn(2+)</name>
        <dbReference type="ChEBI" id="CHEBI:29105"/>
    </cofactor>
    <text evidence="7">Binds 1 zinc ion per subunit.</text>
</comment>
<dbReference type="PANTHER" id="PTHR38461">
    <property type="entry name" value="4-DEOXY-L-THREO-5-HEXOSULOSE-URONATE KETOL-ISOMERASE"/>
    <property type="match status" value="1"/>
</dbReference>
<keyword evidence="9" id="KW-1185">Reference proteome</keyword>
<dbReference type="GO" id="GO:0008697">
    <property type="term" value="F:4-deoxy-L-threo-5-hexosulose-uronate ketol-isomerase activity"/>
    <property type="evidence" value="ECO:0007669"/>
    <property type="project" value="UniProtKB-UniRule"/>
</dbReference>
<comment type="function">
    <text evidence="7">Catalyzes the isomerization of 5-dehydro-4-deoxy-D-glucuronate to 3-deoxy-D-glycero-2,5-hexodiulosonate.</text>
</comment>
<evidence type="ECO:0000256" key="5">
    <source>
        <dbReference type="ARBA" id="ARBA00022833"/>
    </source>
</evidence>
<evidence type="ECO:0000256" key="1">
    <source>
        <dbReference type="ARBA" id="ARBA00000552"/>
    </source>
</evidence>
<dbReference type="OrthoDB" id="9770644at2"/>
<dbReference type="PIRSF" id="PIRSF006625">
    <property type="entry name" value="KduI"/>
    <property type="match status" value="1"/>
</dbReference>
<dbReference type="InterPro" id="IPR021120">
    <property type="entry name" value="KduI/IolB_isomerase"/>
</dbReference>
<comment type="pathway">
    <text evidence="2 7">Glycan metabolism; pectin degradation; 2-dehydro-3-deoxy-D-gluconate from pectin: step 4/5.</text>
</comment>
<evidence type="ECO:0000256" key="7">
    <source>
        <dbReference type="HAMAP-Rule" id="MF_00687"/>
    </source>
</evidence>
<evidence type="ECO:0000256" key="4">
    <source>
        <dbReference type="ARBA" id="ARBA00022723"/>
    </source>
</evidence>
<keyword evidence="6 7" id="KW-0413">Isomerase</keyword>
<feature type="binding site" evidence="7">
    <location>
        <position position="203"/>
    </location>
    <ligand>
        <name>Zn(2+)</name>
        <dbReference type="ChEBI" id="CHEBI:29105"/>
    </ligand>
</feature>
<dbReference type="Pfam" id="PF04962">
    <property type="entry name" value="KduI"/>
    <property type="match status" value="1"/>
</dbReference>
<dbReference type="GO" id="GO:0045490">
    <property type="term" value="P:pectin catabolic process"/>
    <property type="evidence" value="ECO:0007669"/>
    <property type="project" value="UniProtKB-UniRule"/>
</dbReference>
<reference evidence="8 9" key="1">
    <citation type="submission" date="2016-10" db="EMBL/GenBank/DDBJ databases">
        <authorList>
            <person name="de Groot N.N."/>
        </authorList>
    </citation>
    <scope>NUCLEOTIDE SEQUENCE [LARGE SCALE GENOMIC DNA]</scope>
    <source>
        <strain evidence="8 9">LMG 23650</strain>
    </source>
</reference>
<dbReference type="InterPro" id="IPR014710">
    <property type="entry name" value="RmlC-like_jellyroll"/>
</dbReference>
<dbReference type="EC" id="5.3.1.17" evidence="7"/>
<feature type="binding site" evidence="7">
    <location>
        <position position="245"/>
    </location>
    <ligand>
        <name>Zn(2+)</name>
        <dbReference type="ChEBI" id="CHEBI:29105"/>
    </ligand>
</feature>
<dbReference type="Proteomes" id="UP000199548">
    <property type="component" value="Unassembled WGS sequence"/>
</dbReference>
<keyword evidence="4 7" id="KW-0479">Metal-binding</keyword>
<dbReference type="GO" id="GO:0008270">
    <property type="term" value="F:zinc ion binding"/>
    <property type="evidence" value="ECO:0007669"/>
    <property type="project" value="UniProtKB-UniRule"/>
</dbReference>
<evidence type="ECO:0000256" key="6">
    <source>
        <dbReference type="ARBA" id="ARBA00023235"/>
    </source>
</evidence>
<dbReference type="RefSeq" id="WP_091017877.1">
    <property type="nucleotide sequence ID" value="NZ_CP041743.1"/>
</dbReference>
<dbReference type="AlphaFoldDB" id="A0A1I3T5A6"/>
<dbReference type="Gene3D" id="2.60.120.520">
    <property type="entry name" value="pectin degrading enzyme 5-keto 4- deoxyuronate isomerase, domain 1"/>
    <property type="match status" value="1"/>
</dbReference>
<gene>
    <name evidence="7" type="primary">kduI</name>
    <name evidence="8" type="ORF">SAMN05192543_109120</name>
</gene>
<dbReference type="CDD" id="cd20294">
    <property type="entry name" value="cupin_KduI_N"/>
    <property type="match status" value="1"/>
</dbReference>
<dbReference type="NCBIfam" id="NF002091">
    <property type="entry name" value="PRK00924.1"/>
    <property type="match status" value="1"/>
</dbReference>
<dbReference type="InterPro" id="IPR011051">
    <property type="entry name" value="RmlC_Cupin_sf"/>
</dbReference>
<dbReference type="PANTHER" id="PTHR38461:SF1">
    <property type="entry name" value="4-DEOXY-L-THREO-5-HEXOSULOSE-URONATE KETOL-ISOMERASE"/>
    <property type="match status" value="1"/>
</dbReference>
<keyword evidence="5 7" id="KW-0862">Zinc</keyword>
<organism evidence="8 9">
    <name type="scientific">Paraburkholderia megapolitana</name>
    <dbReference type="NCBI Taxonomy" id="420953"/>
    <lineage>
        <taxon>Bacteria</taxon>
        <taxon>Pseudomonadati</taxon>
        <taxon>Pseudomonadota</taxon>
        <taxon>Betaproteobacteria</taxon>
        <taxon>Burkholderiales</taxon>
        <taxon>Burkholderiaceae</taxon>
        <taxon>Paraburkholderia</taxon>
    </lineage>
</organism>
<comment type="similarity">
    <text evidence="3 7">Belongs to the KduI family.</text>
</comment>
<sequence length="278" mass="31120">MDVRQSIHSEHARTLDTAGLRKQFLVESVFEENALKLTYSHIDRIIVGGALPVTRPVEISASLGKAIGVNYLLERRELGAINIGGAGWIEVDGKRHDVGNEEALYIGQGTQSVTFGSVDVVRPARFYLNCAPAHTAYPTRRITLAEASPETLGDPKTSNRRTIYKFIVPEVLQTCQLSMGMTKLEEGNLWNTMPCHTHERRMEVYFYFNLADDAAVFHMMGEPHETRHILVHNEQAVISPSWSIHSGVGTRAYTFIWGMVGENLVFKDMDHVAVADLR</sequence>
<proteinExistence type="inferred from homology"/>
<dbReference type="InterPro" id="IPR007045">
    <property type="entry name" value="KduI"/>
</dbReference>
<dbReference type="Gene3D" id="2.60.120.10">
    <property type="entry name" value="Jelly Rolls"/>
    <property type="match status" value="1"/>
</dbReference>
<name>A0A1I3T5A6_9BURK</name>
<dbReference type="UniPathway" id="UPA00545">
    <property type="reaction ID" value="UER00826"/>
</dbReference>
<evidence type="ECO:0000313" key="9">
    <source>
        <dbReference type="Proteomes" id="UP000199548"/>
    </source>
</evidence>
<dbReference type="GO" id="GO:0042840">
    <property type="term" value="P:D-glucuronate catabolic process"/>
    <property type="evidence" value="ECO:0007669"/>
    <property type="project" value="TreeGrafter"/>
</dbReference>
<dbReference type="HAMAP" id="MF_00687">
    <property type="entry name" value="KduI"/>
    <property type="match status" value="1"/>
</dbReference>
<dbReference type="CDD" id="cd20491">
    <property type="entry name" value="cupin_KduI_C"/>
    <property type="match status" value="1"/>
</dbReference>
<dbReference type="SUPFAM" id="SSF51182">
    <property type="entry name" value="RmlC-like cupins"/>
    <property type="match status" value="1"/>
</dbReference>
<dbReference type="STRING" id="420953.SAMN05192543_109120"/>
<evidence type="ECO:0000313" key="8">
    <source>
        <dbReference type="EMBL" id="SFJ66328.1"/>
    </source>
</evidence>
<dbReference type="InterPro" id="IPR027449">
    <property type="entry name" value="KduI_N"/>
</dbReference>